<dbReference type="InterPro" id="IPR025198">
    <property type="entry name" value="PPK_N_dom"/>
</dbReference>
<evidence type="ECO:0000256" key="2">
    <source>
        <dbReference type="ARBA" id="ARBA00022679"/>
    </source>
</evidence>
<evidence type="ECO:0000259" key="10">
    <source>
        <dbReference type="Pfam" id="PF13090"/>
    </source>
</evidence>
<dbReference type="Pfam" id="PF02503">
    <property type="entry name" value="PP_kinase"/>
    <property type="match status" value="1"/>
</dbReference>
<evidence type="ECO:0000313" key="12">
    <source>
        <dbReference type="EMBL" id="MFD0962467.1"/>
    </source>
</evidence>
<comment type="catalytic activity">
    <reaction evidence="6 7">
        <text>[phosphate](n) + ATP = [phosphate](n+1) + ADP</text>
        <dbReference type="Rhea" id="RHEA:19573"/>
        <dbReference type="Rhea" id="RHEA-COMP:9859"/>
        <dbReference type="Rhea" id="RHEA-COMP:14280"/>
        <dbReference type="ChEBI" id="CHEBI:16838"/>
        <dbReference type="ChEBI" id="CHEBI:30616"/>
        <dbReference type="ChEBI" id="CHEBI:456216"/>
        <dbReference type="EC" id="2.7.4.1"/>
    </reaction>
</comment>
<dbReference type="InterPro" id="IPR036830">
    <property type="entry name" value="PP_kinase_middle_dom_sf"/>
</dbReference>
<dbReference type="Gene3D" id="1.20.58.310">
    <property type="entry name" value="Polyphosphate kinase N-terminal domain"/>
    <property type="match status" value="1"/>
</dbReference>
<feature type="domain" description="Polyphosphate kinase C-terminal" evidence="10">
    <location>
        <begin position="502"/>
        <end position="672"/>
    </location>
</feature>
<keyword evidence="6" id="KW-0479">Metal-binding</keyword>
<dbReference type="Pfam" id="PF13090">
    <property type="entry name" value="PP_kinase_C"/>
    <property type="match status" value="1"/>
</dbReference>
<accession>A0ABW3HYP4</accession>
<feature type="domain" description="Polyphosphate kinase N-terminal" evidence="9">
    <location>
        <begin position="8"/>
        <end position="113"/>
    </location>
</feature>
<comment type="PTM">
    <text evidence="6 7">An intermediate of this reaction is the autophosphorylated ppk in which a phosphate is covalently linked to a histidine residue through a N-P bond.</text>
</comment>
<evidence type="ECO:0000256" key="7">
    <source>
        <dbReference type="RuleBase" id="RU003800"/>
    </source>
</evidence>
<dbReference type="SUPFAM" id="SSF143724">
    <property type="entry name" value="PHP14-like"/>
    <property type="match status" value="1"/>
</dbReference>
<comment type="function">
    <text evidence="6 7">Catalyzes the reversible transfer of the terminal phosphate of ATP to form a long-chain polyphosphate (polyP).</text>
</comment>
<comment type="similarity">
    <text evidence="6 7">Belongs to the polyphosphate kinase 1 (PPK1) family.</text>
</comment>
<dbReference type="PANTHER" id="PTHR30218:SF0">
    <property type="entry name" value="POLYPHOSPHATE KINASE"/>
    <property type="match status" value="1"/>
</dbReference>
<keyword evidence="3 6" id="KW-0547">Nucleotide-binding</keyword>
<dbReference type="Proteomes" id="UP001596997">
    <property type="component" value="Unassembled WGS sequence"/>
</dbReference>
<keyword evidence="6" id="KW-0460">Magnesium</keyword>
<dbReference type="GO" id="GO:0008976">
    <property type="term" value="F:polyphosphate kinase activity"/>
    <property type="evidence" value="ECO:0007669"/>
    <property type="project" value="UniProtKB-EC"/>
</dbReference>
<feature type="binding site" evidence="6">
    <location>
        <position position="404"/>
    </location>
    <ligand>
        <name>Mg(2+)</name>
        <dbReference type="ChEBI" id="CHEBI:18420"/>
    </ligand>
</feature>
<dbReference type="RefSeq" id="WP_377712158.1">
    <property type="nucleotide sequence ID" value="NZ_JBHTJM010000001.1"/>
</dbReference>
<dbReference type="NCBIfam" id="TIGR03705">
    <property type="entry name" value="poly_P_kin"/>
    <property type="match status" value="1"/>
</dbReference>
<dbReference type="InterPro" id="IPR036832">
    <property type="entry name" value="PPK_N_dom_sf"/>
</dbReference>
<dbReference type="EC" id="2.7.4.1" evidence="6 7"/>
<dbReference type="PIRSF" id="PIRSF015589">
    <property type="entry name" value="PP_kinase"/>
    <property type="match status" value="1"/>
</dbReference>
<gene>
    <name evidence="12" type="primary">ppk1</name>
    <name evidence="6" type="synonym">ppk</name>
    <name evidence="12" type="ORF">ACFQ1O_00445</name>
</gene>
<keyword evidence="1 6" id="KW-0597">Phosphoprotein</keyword>
<evidence type="ECO:0000256" key="6">
    <source>
        <dbReference type="HAMAP-Rule" id="MF_00347"/>
    </source>
</evidence>
<feature type="active site" description="Phosphohistidine intermediate" evidence="6">
    <location>
        <position position="434"/>
    </location>
</feature>
<dbReference type="CDD" id="cd09164">
    <property type="entry name" value="PLDc_EcPPK1_C1_like"/>
    <property type="match status" value="1"/>
</dbReference>
<evidence type="ECO:0000256" key="1">
    <source>
        <dbReference type="ARBA" id="ARBA00022553"/>
    </source>
</evidence>
<evidence type="ECO:0000256" key="5">
    <source>
        <dbReference type="ARBA" id="ARBA00022840"/>
    </source>
</evidence>
<organism evidence="12 13">
    <name type="scientific">Pseudofulvibacter geojedonensis</name>
    <dbReference type="NCBI Taxonomy" id="1123758"/>
    <lineage>
        <taxon>Bacteria</taxon>
        <taxon>Pseudomonadati</taxon>
        <taxon>Bacteroidota</taxon>
        <taxon>Flavobacteriia</taxon>
        <taxon>Flavobacteriales</taxon>
        <taxon>Flavobacteriaceae</taxon>
        <taxon>Pseudofulvibacter</taxon>
    </lineage>
</organism>
<dbReference type="SUPFAM" id="SSF140356">
    <property type="entry name" value="PPK N-terminal domain-like"/>
    <property type="match status" value="1"/>
</dbReference>
<dbReference type="CDD" id="cd09167">
    <property type="entry name" value="PLDc_EcPPK1_C2_like"/>
    <property type="match status" value="1"/>
</dbReference>
<protein>
    <recommendedName>
        <fullName evidence="6 7">Polyphosphate kinase</fullName>
        <ecNumber evidence="6 7">2.7.4.1</ecNumber>
    </recommendedName>
    <alternativeName>
        <fullName evidence="6">ATP-polyphosphate phosphotransferase</fullName>
    </alternativeName>
    <alternativeName>
        <fullName evidence="6">Polyphosphoric acid kinase</fullName>
    </alternativeName>
</protein>
<keyword evidence="2 6" id="KW-0808">Transferase</keyword>
<dbReference type="Pfam" id="PF13089">
    <property type="entry name" value="PP_kinase_N"/>
    <property type="match status" value="1"/>
</dbReference>
<feature type="domain" description="Polyphosphate kinase middle" evidence="8">
    <location>
        <begin position="123"/>
        <end position="304"/>
    </location>
</feature>
<evidence type="ECO:0000259" key="11">
    <source>
        <dbReference type="Pfam" id="PF17941"/>
    </source>
</evidence>
<evidence type="ECO:0000256" key="4">
    <source>
        <dbReference type="ARBA" id="ARBA00022777"/>
    </source>
</evidence>
<dbReference type="InterPro" id="IPR025200">
    <property type="entry name" value="PPK_C_dom2"/>
</dbReference>
<sequence>MTNKSNRYINRELSWLQFNERVLQEAADKTVPLLERLRFIGIFSNNLDEFFKVRYATVKRISEAGKGGRKALGVYKADELLDLITKEVIEQQTKSLTILKSIYKELEAENIFVLTEDSIKHHEHQEFIKRFYVEKVSPALMAILLNDFTPIPRLQDSAAYLAVKMTVINGDNKYALLEIPRTIDRFVVLPRINSKDSIILLDDLIRYNLNSIFNVFDYDSIEAHMIKITRDAELDMESDLGKSFLEKLSKSVKNRKDGDPVRFVYDKNIAADTLHYLMSKMGIEENDSVIPGGRYHFRRDYMDFPSFGRTDLLYKKDKPLPIKGLSLNDNLFNKIAQQDYLQYTPYHTFSYTIKFLREAALDPKVKAIKITIYRLAKVSHIASSLINAAKNGKDVTVQIELQARFDEESNMLYAQRMQDEGVKLIFGVPGLKVHCKVCLVERLEENKIKRYGFISTGNFNSSTAKVYTDYTLFTANQEILKDLNKVFNFLDRNYIVNKYKHLLVSPHYAKNAFLKLIDQEIIKAREGKQAKIRLKLNSLTSYKMVDKLYEASQAGVEVQMIIRGVCCLIPQLKGLSESIKAISVVDKYLEHPRLLIFGADGNEKVFISSSDWMTRNLDNRVEVTCPIYDQSIKKEIIETFTIGWKDNVKARVFSKEQKNEYVKSNEPTFRSQVETYSYYLNKNNSK</sequence>
<comment type="caution">
    <text evidence="12">The sequence shown here is derived from an EMBL/GenBank/DDBJ whole genome shotgun (WGS) entry which is preliminary data.</text>
</comment>
<keyword evidence="5 6" id="KW-0067">ATP-binding</keyword>
<dbReference type="Gene3D" id="3.30.870.10">
    <property type="entry name" value="Endonuclease Chain A"/>
    <property type="match status" value="2"/>
</dbReference>
<evidence type="ECO:0000313" key="13">
    <source>
        <dbReference type="Proteomes" id="UP001596997"/>
    </source>
</evidence>
<dbReference type="InterPro" id="IPR041108">
    <property type="entry name" value="PP_kinase_C_1"/>
</dbReference>
<feature type="binding site" evidence="6">
    <location>
        <position position="467"/>
    </location>
    <ligand>
        <name>ATP</name>
        <dbReference type="ChEBI" id="CHEBI:30616"/>
    </ligand>
</feature>
<reference evidence="13" key="1">
    <citation type="journal article" date="2019" name="Int. J. Syst. Evol. Microbiol.">
        <title>The Global Catalogue of Microorganisms (GCM) 10K type strain sequencing project: providing services to taxonomists for standard genome sequencing and annotation.</title>
        <authorList>
            <consortium name="The Broad Institute Genomics Platform"/>
            <consortium name="The Broad Institute Genome Sequencing Center for Infectious Disease"/>
            <person name="Wu L."/>
            <person name="Ma J."/>
        </authorList>
    </citation>
    <scope>NUCLEOTIDE SEQUENCE [LARGE SCALE GENOMIC DNA]</scope>
    <source>
        <strain evidence="13">CCUG 62114</strain>
    </source>
</reference>
<name>A0ABW3HYP4_9FLAO</name>
<dbReference type="InterPro" id="IPR003414">
    <property type="entry name" value="PP_kinase"/>
</dbReference>
<keyword evidence="13" id="KW-1185">Reference proteome</keyword>
<comment type="cofactor">
    <cofactor evidence="6">
        <name>Mg(2+)</name>
        <dbReference type="ChEBI" id="CHEBI:18420"/>
    </cofactor>
</comment>
<evidence type="ECO:0000256" key="3">
    <source>
        <dbReference type="ARBA" id="ARBA00022741"/>
    </source>
</evidence>
<dbReference type="Pfam" id="PF17941">
    <property type="entry name" value="PP_kinase_C_1"/>
    <property type="match status" value="1"/>
</dbReference>
<evidence type="ECO:0000259" key="8">
    <source>
        <dbReference type="Pfam" id="PF02503"/>
    </source>
</evidence>
<dbReference type="HAMAP" id="MF_00347">
    <property type="entry name" value="Polyphosphate_kinase"/>
    <property type="match status" value="1"/>
</dbReference>
<evidence type="ECO:0000259" key="9">
    <source>
        <dbReference type="Pfam" id="PF13089"/>
    </source>
</evidence>
<feature type="binding site" evidence="6">
    <location>
        <position position="591"/>
    </location>
    <ligand>
        <name>ATP</name>
        <dbReference type="ChEBI" id="CHEBI:30616"/>
    </ligand>
</feature>
<dbReference type="SUPFAM" id="SSF56024">
    <property type="entry name" value="Phospholipase D/nuclease"/>
    <property type="match status" value="2"/>
</dbReference>
<proteinExistence type="inferred from homology"/>
<feature type="domain" description="Polyphosphate kinase C-terminal" evidence="11">
    <location>
        <begin position="330"/>
        <end position="493"/>
    </location>
</feature>
<dbReference type="PANTHER" id="PTHR30218">
    <property type="entry name" value="POLYPHOSPHATE KINASE"/>
    <property type="match status" value="1"/>
</dbReference>
<dbReference type="Gene3D" id="3.30.1840.10">
    <property type="entry name" value="Polyphosphate kinase middle domain"/>
    <property type="match status" value="1"/>
</dbReference>
<dbReference type="EMBL" id="JBHTJM010000001">
    <property type="protein sequence ID" value="MFD0962467.1"/>
    <property type="molecule type" value="Genomic_DNA"/>
</dbReference>
<keyword evidence="4 6" id="KW-0418">Kinase</keyword>
<dbReference type="NCBIfam" id="NF003917">
    <property type="entry name" value="PRK05443.1-1"/>
    <property type="match status" value="1"/>
</dbReference>
<feature type="binding site" evidence="6">
    <location>
        <position position="46"/>
    </location>
    <ligand>
        <name>ATP</name>
        <dbReference type="ChEBI" id="CHEBI:30616"/>
    </ligand>
</feature>
<feature type="binding site" evidence="6">
    <location>
        <position position="374"/>
    </location>
    <ligand>
        <name>Mg(2+)</name>
        <dbReference type="ChEBI" id="CHEBI:18420"/>
    </ligand>
</feature>
<dbReference type="InterPro" id="IPR024953">
    <property type="entry name" value="PP_kinase_middle"/>
</dbReference>
<feature type="binding site" evidence="6">
    <location>
        <position position="563"/>
    </location>
    <ligand>
        <name>ATP</name>
        <dbReference type="ChEBI" id="CHEBI:30616"/>
    </ligand>
</feature>